<dbReference type="EMBL" id="ML142788">
    <property type="protein sequence ID" value="TKS64924.1"/>
    <property type="molecule type" value="Genomic_DNA"/>
</dbReference>
<feature type="region of interest" description="Disordered" evidence="1">
    <location>
        <begin position="1"/>
        <end position="44"/>
    </location>
</feature>
<dbReference type="PANTHER" id="PTHR47773">
    <property type="entry name" value="SI:DKEY-9I5.2-RELATED"/>
    <property type="match status" value="1"/>
</dbReference>
<evidence type="ECO:0000256" key="1">
    <source>
        <dbReference type="SAM" id="MobiDB-lite"/>
    </source>
</evidence>
<keyword evidence="3" id="KW-1185">Reference proteome</keyword>
<dbReference type="AlphaFoldDB" id="A0A4U5TTR1"/>
<sequence>MPKYLASGDDENATLPDKAGPGETGTVSSLQRSPPVSSRTSTPVVKKTLQLPSPPQYVIYTDTELELARKHHFEMACTGREGESAMSKELRCRLVRNTVTSMISILRASHQGEELRYPSKHEVTAMAKRLVEYYPMLQDEDEPIKHMSMYSYLQKRILNVKTPQKKQGPRPERSSSTKRRHTDFSPSDQPTEEPAIYLQERTLFSPVLVFDGSRCLLAIGNTPVTTFAKEELGEGLLYLMGYYYTLHFTYYRGGVSSLCHSDRSLTGQYPRARHHRLISDRLNAVSMSKVQRLLQQGHDEWYVERRDLYHTLLYEAHTAGSASSQKGILSFARAAAPYTPLIAPSPLPSARVLRRAHLIMEIEKMPMYRHQLLSVTGEILCIDGTRKALKKIYGDGQGTMQYVTSVLNEWGQFVTTAVVVAAAAESEGCYACMARGLIARFRRANAPGVQLYVSVKVVVLNGVWLNKYRPTEEPAIYLQERTLFSPVLVFDGSRCLLAIGNTPVTTFAKEELGEGLLYLMGYYYTLHFTYYRGGVSSLCHSDRSLTGQYRRARHHRLVHKKLYGDGQGTMQYVTSVLNEWGQFVTTAVVVAAAAESEGFYARMARGLIARFRRANAPAPKCCIQRTTAVDWNGKNKLTIMTRKAATGLFDPGHHSEIWWHLVIRQTVNTVVDHKAHTWPRVT</sequence>
<gene>
    <name evidence="2" type="ORF">D9C73_027716</name>
</gene>
<protein>
    <submittedName>
        <fullName evidence="2">Uncharacterized protein</fullName>
    </submittedName>
</protein>
<dbReference type="STRING" id="240159.A0A4U5TTR1"/>
<evidence type="ECO:0000313" key="2">
    <source>
        <dbReference type="EMBL" id="TKS64924.1"/>
    </source>
</evidence>
<dbReference type="Proteomes" id="UP000298787">
    <property type="component" value="Unassembled WGS sequence"/>
</dbReference>
<reference evidence="2 3" key="1">
    <citation type="submission" date="2019-01" db="EMBL/GenBank/DDBJ databases">
        <title>Genome Assembly of Collichthys lucidus.</title>
        <authorList>
            <person name="Cai M."/>
            <person name="Xiao S."/>
        </authorList>
    </citation>
    <scope>NUCLEOTIDE SEQUENCE [LARGE SCALE GENOMIC DNA]</scope>
    <source>
        <strain evidence="2">JT15FE1705JMU</strain>
        <tissue evidence="2">Muscle</tissue>
    </source>
</reference>
<feature type="region of interest" description="Disordered" evidence="1">
    <location>
        <begin position="161"/>
        <end position="192"/>
    </location>
</feature>
<accession>A0A4U5TTR1</accession>
<dbReference type="PANTHER" id="PTHR47773:SF1">
    <property type="entry name" value="C2H2-TYPE DOMAIN-CONTAINING PROTEIN"/>
    <property type="match status" value="1"/>
</dbReference>
<feature type="compositionally biased region" description="Low complexity" evidence="1">
    <location>
        <begin position="32"/>
        <end position="44"/>
    </location>
</feature>
<evidence type="ECO:0000313" key="3">
    <source>
        <dbReference type="Proteomes" id="UP000298787"/>
    </source>
</evidence>
<proteinExistence type="predicted"/>
<name>A0A4U5TTR1_COLLU</name>
<organism evidence="2 3">
    <name type="scientific">Collichthys lucidus</name>
    <name type="common">Big head croaker</name>
    <name type="synonym">Sciaena lucida</name>
    <dbReference type="NCBI Taxonomy" id="240159"/>
    <lineage>
        <taxon>Eukaryota</taxon>
        <taxon>Metazoa</taxon>
        <taxon>Chordata</taxon>
        <taxon>Craniata</taxon>
        <taxon>Vertebrata</taxon>
        <taxon>Euteleostomi</taxon>
        <taxon>Actinopterygii</taxon>
        <taxon>Neopterygii</taxon>
        <taxon>Teleostei</taxon>
        <taxon>Neoteleostei</taxon>
        <taxon>Acanthomorphata</taxon>
        <taxon>Eupercaria</taxon>
        <taxon>Sciaenidae</taxon>
        <taxon>Collichthys</taxon>
    </lineage>
</organism>